<comment type="cofactor">
    <cofactor evidence="1">
        <name>FAD</name>
        <dbReference type="ChEBI" id="CHEBI:57692"/>
    </cofactor>
</comment>
<dbReference type="InterPro" id="IPR036318">
    <property type="entry name" value="FAD-bd_PCMH-like_sf"/>
</dbReference>
<keyword evidence="5" id="KW-0560">Oxidoreductase</keyword>
<dbReference type="AlphaFoldDB" id="A0A7C9R8A6"/>
<comment type="similarity">
    <text evidence="2">Belongs to the FAD-binding oxidoreductase/transferase type 4 family.</text>
</comment>
<dbReference type="FunFam" id="1.10.45.10:FF:000001">
    <property type="entry name" value="D-lactate dehydrogenase mitochondrial"/>
    <property type="match status" value="1"/>
</dbReference>
<dbReference type="EMBL" id="JAAKZG010000006">
    <property type="protein sequence ID" value="NGN42640.1"/>
    <property type="molecule type" value="Genomic_DNA"/>
</dbReference>
<dbReference type="InterPro" id="IPR016171">
    <property type="entry name" value="Vanillyl_alc_oxidase_C-sub2"/>
</dbReference>
<sequence>MSLEGDRLLSELNGKLDAGDILAGPAVDERYRDDPDGKLGALPEIVLRPRDTEGVAIAMAACNRLGQPVVVQGGRTGLAGSARVQPGEIVLSLERMTGLGIPDREAATITVQAGATMQAVQEAADNAGLMFGVDIGARGSATVGGNIATNAGGIRVLRYGMYRAQVLGLEAVLADGSVLTSLKGLPKDNSGYDLNQLFIGTEGTLGVVTRAALRLHPKPLSEVNAFCALPSFEAAIALLGLLRQKLGPLLSAYEVNFAPLYDDMIPSMAAPAPLPAGSPVYVLTEIQGNEPDRDGERFAEVLMQAVEDGIVSDVVVSQSPREFHALWAVRESVNPFLFAMKGLIGVDVSLPLARMQAFLAQTETAIRAIDAGANIYVFGHLGDGNLHYQVRTVEPSAAYDIIYRGVAAAGGGVSAEHGIGLDKKRWLPLVRSDAELAAMRRLKTAFDPNNILNRGRVFDIAPPDPSA</sequence>
<dbReference type="Proteomes" id="UP000481252">
    <property type="component" value="Unassembled WGS sequence"/>
</dbReference>
<dbReference type="SUPFAM" id="SSF55103">
    <property type="entry name" value="FAD-linked oxidases, C-terminal domain"/>
    <property type="match status" value="1"/>
</dbReference>
<evidence type="ECO:0000259" key="6">
    <source>
        <dbReference type="PROSITE" id="PS51387"/>
    </source>
</evidence>
<accession>A0A7C9R8A6</accession>
<dbReference type="InterPro" id="IPR006094">
    <property type="entry name" value="Oxid_FAD_bind_N"/>
</dbReference>
<organism evidence="7 8">
    <name type="scientific">Mesorhizobium zhangyense</name>
    <dbReference type="NCBI Taxonomy" id="1776730"/>
    <lineage>
        <taxon>Bacteria</taxon>
        <taxon>Pseudomonadati</taxon>
        <taxon>Pseudomonadota</taxon>
        <taxon>Alphaproteobacteria</taxon>
        <taxon>Hyphomicrobiales</taxon>
        <taxon>Phyllobacteriaceae</taxon>
        <taxon>Mesorhizobium</taxon>
    </lineage>
</organism>
<dbReference type="GO" id="GO:0022904">
    <property type="term" value="P:respiratory electron transport chain"/>
    <property type="evidence" value="ECO:0007669"/>
    <property type="project" value="TreeGrafter"/>
</dbReference>
<dbReference type="InterPro" id="IPR004113">
    <property type="entry name" value="FAD-bd_oxidored_4_C"/>
</dbReference>
<dbReference type="Pfam" id="PF01565">
    <property type="entry name" value="FAD_binding_4"/>
    <property type="match status" value="1"/>
</dbReference>
<evidence type="ECO:0000256" key="1">
    <source>
        <dbReference type="ARBA" id="ARBA00001974"/>
    </source>
</evidence>
<evidence type="ECO:0000256" key="5">
    <source>
        <dbReference type="ARBA" id="ARBA00023002"/>
    </source>
</evidence>
<dbReference type="PROSITE" id="PS51387">
    <property type="entry name" value="FAD_PCMH"/>
    <property type="match status" value="1"/>
</dbReference>
<feature type="domain" description="FAD-binding PCMH-type" evidence="6">
    <location>
        <begin position="39"/>
        <end position="218"/>
    </location>
</feature>
<evidence type="ECO:0000256" key="4">
    <source>
        <dbReference type="ARBA" id="ARBA00022827"/>
    </source>
</evidence>
<dbReference type="GO" id="GO:0016491">
    <property type="term" value="F:oxidoreductase activity"/>
    <property type="evidence" value="ECO:0007669"/>
    <property type="project" value="UniProtKB-KW"/>
</dbReference>
<dbReference type="Gene3D" id="1.10.45.10">
    <property type="entry name" value="Vanillyl-alcohol Oxidase, Chain A, domain 4"/>
    <property type="match status" value="1"/>
</dbReference>
<dbReference type="RefSeq" id="WP_165119011.1">
    <property type="nucleotide sequence ID" value="NZ_JAAKZG010000006.1"/>
</dbReference>
<dbReference type="Gene3D" id="3.30.465.10">
    <property type="match status" value="1"/>
</dbReference>
<dbReference type="InterPro" id="IPR016166">
    <property type="entry name" value="FAD-bd_PCMH"/>
</dbReference>
<reference evidence="7 8" key="1">
    <citation type="submission" date="2020-02" db="EMBL/GenBank/DDBJ databases">
        <title>Genome sequence of the type strain CGMCC 1.15528 of Mesorhizobium zhangyense.</title>
        <authorList>
            <person name="Gao J."/>
            <person name="Sun J."/>
        </authorList>
    </citation>
    <scope>NUCLEOTIDE SEQUENCE [LARGE SCALE GENOMIC DNA]</scope>
    <source>
        <strain evidence="7 8">CGMCC 1.15528</strain>
    </source>
</reference>
<keyword evidence="3" id="KW-0285">Flavoprotein</keyword>
<dbReference type="GO" id="GO:0071949">
    <property type="term" value="F:FAD binding"/>
    <property type="evidence" value="ECO:0007669"/>
    <property type="project" value="InterPro"/>
</dbReference>
<protein>
    <submittedName>
        <fullName evidence="7">FAD-binding oxidoreductase</fullName>
    </submittedName>
</protein>
<dbReference type="InterPro" id="IPR051264">
    <property type="entry name" value="FAD-oxidored/transferase_4"/>
</dbReference>
<dbReference type="Gene3D" id="3.30.70.2190">
    <property type="match status" value="1"/>
</dbReference>
<keyword evidence="8" id="KW-1185">Reference proteome</keyword>
<evidence type="ECO:0000313" key="7">
    <source>
        <dbReference type="EMBL" id="NGN42640.1"/>
    </source>
</evidence>
<comment type="caution">
    <text evidence="7">The sequence shown here is derived from an EMBL/GenBank/DDBJ whole genome shotgun (WGS) entry which is preliminary data.</text>
</comment>
<keyword evidence="4" id="KW-0274">FAD</keyword>
<dbReference type="SUPFAM" id="SSF56176">
    <property type="entry name" value="FAD-binding/transporter-associated domain-like"/>
    <property type="match status" value="1"/>
</dbReference>
<name>A0A7C9R8A6_9HYPH</name>
<gene>
    <name evidence="7" type="ORF">G6N74_16345</name>
</gene>
<dbReference type="Pfam" id="PF02913">
    <property type="entry name" value="FAD-oxidase_C"/>
    <property type="match status" value="1"/>
</dbReference>
<evidence type="ECO:0000256" key="2">
    <source>
        <dbReference type="ARBA" id="ARBA00008000"/>
    </source>
</evidence>
<evidence type="ECO:0000256" key="3">
    <source>
        <dbReference type="ARBA" id="ARBA00022630"/>
    </source>
</evidence>
<dbReference type="InterPro" id="IPR016164">
    <property type="entry name" value="FAD-linked_Oxase-like_C"/>
</dbReference>
<evidence type="ECO:0000313" key="8">
    <source>
        <dbReference type="Proteomes" id="UP000481252"/>
    </source>
</evidence>
<dbReference type="Gene3D" id="3.30.70.2740">
    <property type="match status" value="1"/>
</dbReference>
<dbReference type="PANTHER" id="PTHR43716:SF1">
    <property type="entry name" value="D-2-HYDROXYGLUTARATE DEHYDROGENASE, MITOCHONDRIAL"/>
    <property type="match status" value="1"/>
</dbReference>
<proteinExistence type="inferred from homology"/>
<dbReference type="PANTHER" id="PTHR43716">
    <property type="entry name" value="D-2-HYDROXYGLUTARATE DEHYDROGENASE, MITOCHONDRIAL"/>
    <property type="match status" value="1"/>
</dbReference>
<dbReference type="InterPro" id="IPR016169">
    <property type="entry name" value="FAD-bd_PCMH_sub2"/>
</dbReference>